<name>A0A4R5W0T1_9BURK</name>
<evidence type="ECO:0000313" key="2">
    <source>
        <dbReference type="EMBL" id="TDK65646.1"/>
    </source>
</evidence>
<comment type="caution">
    <text evidence="2">The sequence shown here is derived from an EMBL/GenBank/DDBJ whole genome shotgun (WGS) entry which is preliminary data.</text>
</comment>
<evidence type="ECO:0000256" key="1">
    <source>
        <dbReference type="SAM" id="SignalP"/>
    </source>
</evidence>
<proteinExistence type="predicted"/>
<dbReference type="RefSeq" id="WP_133328750.1">
    <property type="nucleotide sequence ID" value="NZ_SMYL01000005.1"/>
</dbReference>
<dbReference type="InterPro" id="IPR023614">
    <property type="entry name" value="Porin_dom_sf"/>
</dbReference>
<dbReference type="Gene3D" id="2.40.160.10">
    <property type="entry name" value="Porin"/>
    <property type="match status" value="1"/>
</dbReference>
<protein>
    <submittedName>
        <fullName evidence="2">Uncharacterized protein</fullName>
    </submittedName>
</protein>
<keyword evidence="3" id="KW-1185">Reference proteome</keyword>
<feature type="signal peptide" evidence="1">
    <location>
        <begin position="1"/>
        <end position="19"/>
    </location>
</feature>
<accession>A0A4R5W0T1</accession>
<dbReference type="SUPFAM" id="SSF56935">
    <property type="entry name" value="Porins"/>
    <property type="match status" value="1"/>
</dbReference>
<evidence type="ECO:0000313" key="3">
    <source>
        <dbReference type="Proteomes" id="UP000294829"/>
    </source>
</evidence>
<sequence>MKKVALVLVLALSGSFTHAQSSAELKGWYLSSVIPVGSLIYSMAYGQQTVSNIVASAKTAVGVSYWLSKLTSVYANYAYDSKIANMKDAFEIGISRAF</sequence>
<dbReference type="EMBL" id="SMYL01000005">
    <property type="protein sequence ID" value="TDK65646.1"/>
    <property type="molecule type" value="Genomic_DNA"/>
</dbReference>
<gene>
    <name evidence="2" type="ORF">E2I14_11930</name>
</gene>
<reference evidence="2 3" key="1">
    <citation type="submission" date="2019-03" db="EMBL/GenBank/DDBJ databases">
        <title>Sapientia aquatica gen. nov., sp. nov., isolated from a crater lake.</title>
        <authorList>
            <person name="Felfoldi T."/>
            <person name="Szabo A."/>
            <person name="Toth E."/>
            <person name="Schumann P."/>
            <person name="Keki Z."/>
            <person name="Marialigeti K."/>
            <person name="Mathe I."/>
        </authorList>
    </citation>
    <scope>NUCLEOTIDE SEQUENCE [LARGE SCALE GENOMIC DNA]</scope>
    <source>
        <strain evidence="2 3">SA-152</strain>
    </source>
</reference>
<organism evidence="2 3">
    <name type="scientific">Sapientia aquatica</name>
    <dbReference type="NCBI Taxonomy" id="1549640"/>
    <lineage>
        <taxon>Bacteria</taxon>
        <taxon>Pseudomonadati</taxon>
        <taxon>Pseudomonadota</taxon>
        <taxon>Betaproteobacteria</taxon>
        <taxon>Burkholderiales</taxon>
        <taxon>Oxalobacteraceae</taxon>
        <taxon>Sapientia</taxon>
    </lineage>
</organism>
<feature type="chain" id="PRO_5020924564" evidence="1">
    <location>
        <begin position="20"/>
        <end position="98"/>
    </location>
</feature>
<dbReference type="Proteomes" id="UP000294829">
    <property type="component" value="Unassembled WGS sequence"/>
</dbReference>
<dbReference type="AlphaFoldDB" id="A0A4R5W0T1"/>
<keyword evidence="1" id="KW-0732">Signal</keyword>